<protein>
    <submittedName>
        <fullName evidence="1">Uncharacterized protein</fullName>
    </submittedName>
</protein>
<keyword evidence="2" id="KW-1185">Reference proteome</keyword>
<evidence type="ECO:0000313" key="1">
    <source>
        <dbReference type="EMBL" id="RDB22143.1"/>
    </source>
</evidence>
<organism evidence="1 2">
    <name type="scientific">Hypsizygus marmoreus</name>
    <name type="common">White beech mushroom</name>
    <name type="synonym">Agaricus marmoreus</name>
    <dbReference type="NCBI Taxonomy" id="39966"/>
    <lineage>
        <taxon>Eukaryota</taxon>
        <taxon>Fungi</taxon>
        <taxon>Dikarya</taxon>
        <taxon>Basidiomycota</taxon>
        <taxon>Agaricomycotina</taxon>
        <taxon>Agaricomycetes</taxon>
        <taxon>Agaricomycetidae</taxon>
        <taxon>Agaricales</taxon>
        <taxon>Tricholomatineae</taxon>
        <taxon>Lyophyllaceae</taxon>
        <taxon>Hypsizygus</taxon>
    </lineage>
</organism>
<dbReference type="InParanoid" id="A0A369JR30"/>
<proteinExistence type="predicted"/>
<gene>
    <name evidence="1" type="ORF">Hypma_010750</name>
</gene>
<name>A0A369JR30_HYPMA</name>
<reference evidence="1" key="1">
    <citation type="submission" date="2018-04" db="EMBL/GenBank/DDBJ databases">
        <title>Whole genome sequencing of Hypsizygus marmoreus.</title>
        <authorList>
            <person name="Choi I.-G."/>
            <person name="Min B."/>
            <person name="Kim J.-G."/>
            <person name="Kim S."/>
            <person name="Oh Y.-L."/>
            <person name="Kong W.-S."/>
            <person name="Park H."/>
            <person name="Jeong J."/>
            <person name="Song E.-S."/>
        </authorList>
    </citation>
    <scope>NUCLEOTIDE SEQUENCE [LARGE SCALE GENOMIC DNA]</scope>
    <source>
        <strain evidence="1">51987-8</strain>
    </source>
</reference>
<comment type="caution">
    <text evidence="1">The sequence shown here is derived from an EMBL/GenBank/DDBJ whole genome shotgun (WGS) entry which is preliminary data.</text>
</comment>
<dbReference type="EMBL" id="LUEZ02000052">
    <property type="protein sequence ID" value="RDB22143.1"/>
    <property type="molecule type" value="Genomic_DNA"/>
</dbReference>
<evidence type="ECO:0000313" key="2">
    <source>
        <dbReference type="Proteomes" id="UP000076154"/>
    </source>
</evidence>
<dbReference type="Proteomes" id="UP000076154">
    <property type="component" value="Unassembled WGS sequence"/>
</dbReference>
<dbReference type="AlphaFoldDB" id="A0A369JR30"/>
<accession>A0A369JR30</accession>
<sequence>MFVTDDAVLDRLASQIPALEDAEILVDSDSEEEEPESLSELVKRSHLLREPGFGVGIPSTDRRIYPWSAYDSEESEDGE</sequence>